<dbReference type="Proteomes" id="UP000320333">
    <property type="component" value="Unassembled WGS sequence"/>
</dbReference>
<dbReference type="InterPro" id="IPR058750">
    <property type="entry name" value="TPR_Epg5"/>
</dbReference>
<evidence type="ECO:0000313" key="4">
    <source>
        <dbReference type="Proteomes" id="UP000320333"/>
    </source>
</evidence>
<organism evidence="3 4">
    <name type="scientific">Chytriomyces confervae</name>
    <dbReference type="NCBI Taxonomy" id="246404"/>
    <lineage>
        <taxon>Eukaryota</taxon>
        <taxon>Fungi</taxon>
        <taxon>Fungi incertae sedis</taxon>
        <taxon>Chytridiomycota</taxon>
        <taxon>Chytridiomycota incertae sedis</taxon>
        <taxon>Chytridiomycetes</taxon>
        <taxon>Chytridiales</taxon>
        <taxon>Chytriomycetaceae</taxon>
        <taxon>Chytriomyces</taxon>
    </lineage>
</organism>
<dbReference type="Pfam" id="PF26573">
    <property type="entry name" value="TPR_Epg5_2"/>
    <property type="match status" value="1"/>
</dbReference>
<dbReference type="EMBL" id="QEAP01000267">
    <property type="protein sequence ID" value="TPX70990.1"/>
    <property type="molecule type" value="Genomic_DNA"/>
</dbReference>
<reference evidence="3 4" key="1">
    <citation type="journal article" date="2019" name="Sci. Rep.">
        <title>Comparative genomics of chytrid fungi reveal insights into the obligate biotrophic and pathogenic lifestyle of Synchytrium endobioticum.</title>
        <authorList>
            <person name="van de Vossenberg B.T.L.H."/>
            <person name="Warris S."/>
            <person name="Nguyen H.D.T."/>
            <person name="van Gent-Pelzer M.P.E."/>
            <person name="Joly D.L."/>
            <person name="van de Geest H.C."/>
            <person name="Bonants P.J.M."/>
            <person name="Smith D.S."/>
            <person name="Levesque C.A."/>
            <person name="van der Lee T.A.J."/>
        </authorList>
    </citation>
    <scope>NUCLEOTIDE SEQUENCE [LARGE SCALE GENOMIC DNA]</scope>
    <source>
        <strain evidence="3 4">CBS 675.73</strain>
    </source>
</reference>
<name>A0A507F5T6_9FUNG</name>
<dbReference type="AlphaFoldDB" id="A0A507F5T6"/>
<evidence type="ECO:0000259" key="2">
    <source>
        <dbReference type="Pfam" id="PF26573"/>
    </source>
</evidence>
<gene>
    <name evidence="3" type="ORF">CcCBS67573_g06358</name>
</gene>
<sequence>MLIFNVSILVHSTLTFAAVDQINLATCLDFQNIHQKLTARCEDGVHLVHIVSSEYPTLVVGSSAGSWYYATIPSTIRRSLLQIPSETEFVRYAVLAPVAESEGFGKPIELFSIYRVAALILDSNGLHPKSPLLIQIFISLYFKNARKNPIVNMNSCFGFRFFIDNRGLLDKLSKKPSQQVADLTAAEPKGEVLVFKPTERDHLASILKASLKWLLEPRLLSSNNFMGHLDPSYCSLELNSIMHQAPCLFNDLWIYRVPVLALREGLQQINSSRRFQHVISNNFLVTLIAVLRSRNFSPGNAMDLSKSSLDTDYLAKLALLYVNNSKQTAGMSGNAGRRVWALHSFGTQFDEVVLKRDVKIIDRILKLFPNGTMSILEFA</sequence>
<keyword evidence="1" id="KW-0732">Signal</keyword>
<accession>A0A507F5T6</accession>
<keyword evidence="4" id="KW-1185">Reference proteome</keyword>
<protein>
    <recommendedName>
        <fullName evidence="2">Epg5-like TPR domain-containing protein</fullName>
    </recommendedName>
</protein>
<feature type="domain" description="Epg5-like TPR" evidence="2">
    <location>
        <begin position="107"/>
        <end position="234"/>
    </location>
</feature>
<dbReference type="OrthoDB" id="75419at2759"/>
<evidence type="ECO:0000256" key="1">
    <source>
        <dbReference type="SAM" id="SignalP"/>
    </source>
</evidence>
<comment type="caution">
    <text evidence="3">The sequence shown here is derived from an EMBL/GenBank/DDBJ whole genome shotgun (WGS) entry which is preliminary data.</text>
</comment>
<evidence type="ECO:0000313" key="3">
    <source>
        <dbReference type="EMBL" id="TPX70990.1"/>
    </source>
</evidence>
<proteinExistence type="predicted"/>
<feature type="signal peptide" evidence="1">
    <location>
        <begin position="1"/>
        <end position="17"/>
    </location>
</feature>
<feature type="chain" id="PRO_5021244981" description="Epg5-like TPR domain-containing protein" evidence="1">
    <location>
        <begin position="18"/>
        <end position="379"/>
    </location>
</feature>